<evidence type="ECO:0000256" key="3">
    <source>
        <dbReference type="ARBA" id="ARBA00023002"/>
    </source>
</evidence>
<proteinExistence type="inferred from homology"/>
<comment type="caution">
    <text evidence="4">The sequence shown here is derived from an EMBL/GenBank/DDBJ whole genome shotgun (WGS) entry which is preliminary data.</text>
</comment>
<dbReference type="Proteomes" id="UP001221142">
    <property type="component" value="Unassembled WGS sequence"/>
</dbReference>
<dbReference type="AlphaFoldDB" id="A0AAD7FE66"/>
<dbReference type="InterPro" id="IPR051468">
    <property type="entry name" value="Fungal_SecMetab_SDRs"/>
</dbReference>
<evidence type="ECO:0000256" key="1">
    <source>
        <dbReference type="ARBA" id="ARBA00006484"/>
    </source>
</evidence>
<dbReference type="Gene3D" id="3.40.50.720">
    <property type="entry name" value="NAD(P)-binding Rossmann-like Domain"/>
    <property type="match status" value="1"/>
</dbReference>
<dbReference type="GO" id="GO:0005737">
    <property type="term" value="C:cytoplasm"/>
    <property type="evidence" value="ECO:0007669"/>
    <property type="project" value="TreeGrafter"/>
</dbReference>
<evidence type="ECO:0000313" key="5">
    <source>
        <dbReference type="Proteomes" id="UP001221142"/>
    </source>
</evidence>
<gene>
    <name evidence="4" type="ORF">FB45DRAFT_936423</name>
</gene>
<dbReference type="InterPro" id="IPR036291">
    <property type="entry name" value="NAD(P)-bd_dom_sf"/>
</dbReference>
<sequence length="248" mass="26207">MSGKTVYLITGTNRGIGYALVAKLAERPNAIVFAGAREPTAKSLTDLAAKFPNVHPVKLVVSDKASNETAIAEITKTAGQLDVVISSAGISKQFGPIATSNPDDFLEHYQINTLGLIILWQAAHKLLLASSKPQLVYISSIGGSLGAYMNLQAPAYMGSKAAGNFIVKTLDAENPTLTVYALHPGWVQTDMGNAGAEANGMPHAPNTVEESVTGILNRVDSATKEETSGKFLNFETIPGPPKTDEIAW</sequence>
<dbReference type="EMBL" id="JARKIF010000025">
    <property type="protein sequence ID" value="KAJ7614917.1"/>
    <property type="molecule type" value="Genomic_DNA"/>
</dbReference>
<keyword evidence="2" id="KW-0521">NADP</keyword>
<dbReference type="CDD" id="cd05325">
    <property type="entry name" value="carb_red_sniffer_like_SDR_c"/>
    <property type="match status" value="1"/>
</dbReference>
<evidence type="ECO:0000313" key="4">
    <source>
        <dbReference type="EMBL" id="KAJ7614917.1"/>
    </source>
</evidence>
<accession>A0AAD7FE66</accession>
<dbReference type="GO" id="GO:0016491">
    <property type="term" value="F:oxidoreductase activity"/>
    <property type="evidence" value="ECO:0007669"/>
    <property type="project" value="UniProtKB-KW"/>
</dbReference>
<keyword evidence="5" id="KW-1185">Reference proteome</keyword>
<evidence type="ECO:0000256" key="2">
    <source>
        <dbReference type="ARBA" id="ARBA00022857"/>
    </source>
</evidence>
<organism evidence="4 5">
    <name type="scientific">Roridomyces roridus</name>
    <dbReference type="NCBI Taxonomy" id="1738132"/>
    <lineage>
        <taxon>Eukaryota</taxon>
        <taxon>Fungi</taxon>
        <taxon>Dikarya</taxon>
        <taxon>Basidiomycota</taxon>
        <taxon>Agaricomycotina</taxon>
        <taxon>Agaricomycetes</taxon>
        <taxon>Agaricomycetidae</taxon>
        <taxon>Agaricales</taxon>
        <taxon>Marasmiineae</taxon>
        <taxon>Mycenaceae</taxon>
        <taxon>Roridomyces</taxon>
    </lineage>
</organism>
<dbReference type="InterPro" id="IPR002347">
    <property type="entry name" value="SDR_fam"/>
</dbReference>
<keyword evidence="3" id="KW-0560">Oxidoreductase</keyword>
<dbReference type="PANTHER" id="PTHR43544:SF7">
    <property type="entry name" value="NADB-LER2"/>
    <property type="match status" value="1"/>
</dbReference>
<dbReference type="SUPFAM" id="SSF51735">
    <property type="entry name" value="NAD(P)-binding Rossmann-fold domains"/>
    <property type="match status" value="1"/>
</dbReference>
<dbReference type="PRINTS" id="PR00081">
    <property type="entry name" value="GDHRDH"/>
</dbReference>
<reference evidence="4" key="1">
    <citation type="submission" date="2023-03" db="EMBL/GenBank/DDBJ databases">
        <title>Massive genome expansion in bonnet fungi (Mycena s.s.) driven by repeated elements and novel gene families across ecological guilds.</title>
        <authorList>
            <consortium name="Lawrence Berkeley National Laboratory"/>
            <person name="Harder C.B."/>
            <person name="Miyauchi S."/>
            <person name="Viragh M."/>
            <person name="Kuo A."/>
            <person name="Thoen E."/>
            <person name="Andreopoulos B."/>
            <person name="Lu D."/>
            <person name="Skrede I."/>
            <person name="Drula E."/>
            <person name="Henrissat B."/>
            <person name="Morin E."/>
            <person name="Kohler A."/>
            <person name="Barry K."/>
            <person name="LaButti K."/>
            <person name="Morin E."/>
            <person name="Salamov A."/>
            <person name="Lipzen A."/>
            <person name="Mereny Z."/>
            <person name="Hegedus B."/>
            <person name="Baldrian P."/>
            <person name="Stursova M."/>
            <person name="Weitz H."/>
            <person name="Taylor A."/>
            <person name="Grigoriev I.V."/>
            <person name="Nagy L.G."/>
            <person name="Martin F."/>
            <person name="Kauserud H."/>
        </authorList>
    </citation>
    <scope>NUCLEOTIDE SEQUENCE</scope>
    <source>
        <strain evidence="4">9284</strain>
    </source>
</reference>
<dbReference type="Pfam" id="PF00106">
    <property type="entry name" value="adh_short"/>
    <property type="match status" value="1"/>
</dbReference>
<comment type="similarity">
    <text evidence="1">Belongs to the short-chain dehydrogenases/reductases (SDR) family.</text>
</comment>
<protein>
    <submittedName>
        <fullName evidence="4">NAD(P)-binding protein</fullName>
    </submittedName>
</protein>
<dbReference type="PANTHER" id="PTHR43544">
    <property type="entry name" value="SHORT-CHAIN DEHYDROGENASE/REDUCTASE"/>
    <property type="match status" value="1"/>
</dbReference>
<name>A0AAD7FE66_9AGAR</name>